<organism evidence="2 3">
    <name type="scientific">Paenibacillus terrae</name>
    <dbReference type="NCBI Taxonomy" id="159743"/>
    <lineage>
        <taxon>Bacteria</taxon>
        <taxon>Bacillati</taxon>
        <taxon>Bacillota</taxon>
        <taxon>Bacilli</taxon>
        <taxon>Bacillales</taxon>
        <taxon>Paenibacillaceae</taxon>
        <taxon>Paenibacillus</taxon>
    </lineage>
</organism>
<name>A0A0D7WWX1_9BACL</name>
<evidence type="ECO:0000313" key="3">
    <source>
        <dbReference type="Proteomes" id="UP000032534"/>
    </source>
</evidence>
<dbReference type="SUPFAM" id="SSF47413">
    <property type="entry name" value="lambda repressor-like DNA-binding domains"/>
    <property type="match status" value="1"/>
</dbReference>
<dbReference type="AlphaFoldDB" id="A0A0D7WWX1"/>
<evidence type="ECO:0000313" key="2">
    <source>
        <dbReference type="EMBL" id="KJD43670.1"/>
    </source>
</evidence>
<accession>A0A0D7WWX1</accession>
<keyword evidence="2" id="KW-0238">DNA-binding</keyword>
<feature type="domain" description="HTH cro/C1-type" evidence="1">
    <location>
        <begin position="13"/>
        <end position="65"/>
    </location>
</feature>
<dbReference type="SMART" id="SM00530">
    <property type="entry name" value="HTH_XRE"/>
    <property type="match status" value="1"/>
</dbReference>
<dbReference type="OrthoDB" id="2470416at2"/>
<dbReference type="CDD" id="cd00093">
    <property type="entry name" value="HTH_XRE"/>
    <property type="match status" value="1"/>
</dbReference>
<proteinExistence type="predicted"/>
<sequence length="457" mass="53731">MSNTTTILAEMMKYMNENGLNISDLARESKMNPGTVSSIVNGNRKFSVYQLDRITEVMGHPIGYYYERYIDEYLADSNPNWRRMSPFLYNCAKLNKLDCIQQVVDMLLDKLGYSDPLFELAEEFFKDGMNEAAAILYENVALTEKKQYSERLAICQYRLFVTRQGDDSEKNYEAAVQFETYVDRLDEIDQLDALRDLLNTYRSLRKWDKVNKFAKILGNLAEIQYKLELQQQKTQKENKKKPFYPLFVYWGVSYLLRAEVCDARKDYEQALLHINTYADVSWVKETDETTLKWKNRFKEWSEVNTYVNRLMSGDVSVLSDYVAYFSTKEDEVLPALDNIIEAANRYNMNVDDLLKRFEVQILSLLEQQNGVGVYNQQFISERFTHFSCELSIYYLRKGMFLNGFTFLLSCLEKSTVINNKAYIIKCMRLFESFRENATSEVKAVYRNLINEVDEDEE</sequence>
<keyword evidence="3" id="KW-1185">Reference proteome</keyword>
<dbReference type="EMBL" id="JTHP01000052">
    <property type="protein sequence ID" value="KJD43670.1"/>
    <property type="molecule type" value="Genomic_DNA"/>
</dbReference>
<reference evidence="2 3" key="1">
    <citation type="submission" date="2014-11" db="EMBL/GenBank/DDBJ databases">
        <title>Draft Genome Sequences of Paenibacillus polymyxa NRRL B-30509 and Paenibacillus terrae NRRL B-30644, Strains from a Poultry Environment that Produce Tridecaptin A and Paenicidins.</title>
        <authorList>
            <person name="van Belkum M.J."/>
            <person name="Lohans C.T."/>
            <person name="Vederas J.C."/>
        </authorList>
    </citation>
    <scope>NUCLEOTIDE SEQUENCE [LARGE SCALE GENOMIC DNA]</scope>
    <source>
        <strain evidence="2 3">NRRL B-30644</strain>
    </source>
</reference>
<dbReference type="PATRIC" id="fig|159743.3.peg.4783"/>
<dbReference type="Gene3D" id="1.10.260.40">
    <property type="entry name" value="lambda repressor-like DNA-binding domains"/>
    <property type="match status" value="1"/>
</dbReference>
<dbReference type="GO" id="GO:0003677">
    <property type="term" value="F:DNA binding"/>
    <property type="evidence" value="ECO:0007669"/>
    <property type="project" value="UniProtKB-KW"/>
</dbReference>
<dbReference type="PROSITE" id="PS50943">
    <property type="entry name" value="HTH_CROC1"/>
    <property type="match status" value="1"/>
</dbReference>
<dbReference type="RefSeq" id="WP_082067266.1">
    <property type="nucleotide sequence ID" value="NZ_JTHP01000052.1"/>
</dbReference>
<gene>
    <name evidence="2" type="ORF">QD47_21525</name>
</gene>
<dbReference type="InterPro" id="IPR010982">
    <property type="entry name" value="Lambda_DNA-bd_dom_sf"/>
</dbReference>
<protein>
    <submittedName>
        <fullName evidence="2">DNA-binding protein</fullName>
    </submittedName>
</protein>
<dbReference type="Proteomes" id="UP000032534">
    <property type="component" value="Unassembled WGS sequence"/>
</dbReference>
<dbReference type="InterPro" id="IPR001387">
    <property type="entry name" value="Cro/C1-type_HTH"/>
</dbReference>
<comment type="caution">
    <text evidence="2">The sequence shown here is derived from an EMBL/GenBank/DDBJ whole genome shotgun (WGS) entry which is preliminary data.</text>
</comment>
<evidence type="ECO:0000259" key="1">
    <source>
        <dbReference type="PROSITE" id="PS50943"/>
    </source>
</evidence>